<dbReference type="PANTHER" id="PTHR11035">
    <property type="entry name" value="VERY-LONG-CHAIN (3R)-3-HYDROXYACYL-COA DEHYDRATASE"/>
    <property type="match status" value="1"/>
</dbReference>
<evidence type="ECO:0000256" key="12">
    <source>
        <dbReference type="ARBA" id="ARBA00023239"/>
    </source>
</evidence>
<dbReference type="UniPathway" id="UPA00094"/>
<evidence type="ECO:0000256" key="9">
    <source>
        <dbReference type="ARBA" id="ARBA00023098"/>
    </source>
</evidence>
<keyword evidence="13" id="KW-0256">Endoplasmic reticulum</keyword>
<keyword evidence="11 13" id="KW-0275">Fatty acid biosynthesis</keyword>
<comment type="subcellular location">
    <subcellularLocation>
        <location evidence="13">Endoplasmic reticulum membrane</location>
        <topology evidence="13">Multi-pass membrane protein</topology>
    </subcellularLocation>
    <subcellularLocation>
        <location evidence="1">Membrane</location>
        <topology evidence="1">Multi-pass membrane protein</topology>
    </subcellularLocation>
</comment>
<dbReference type="Pfam" id="PF21691">
    <property type="entry name" value="LDL"/>
    <property type="match status" value="1"/>
</dbReference>
<reference evidence="14 15" key="1">
    <citation type="submission" date="2016-10" db="EMBL/GenBank/DDBJ databases">
        <title>Genome sequence of the ascomycete fungus Penicillium subrubescens.</title>
        <authorList>
            <person name="De Vries R.P."/>
            <person name="Peng M."/>
            <person name="Dilokpimol A."/>
            <person name="Hilden K."/>
            <person name="Makela M.R."/>
            <person name="Grigoriev I."/>
            <person name="Riley R."/>
            <person name="Granchi Z."/>
        </authorList>
    </citation>
    <scope>NUCLEOTIDE SEQUENCE [LARGE SCALE GENOMIC DNA]</scope>
    <source>
        <strain evidence="14 15">CBS 132785</strain>
    </source>
</reference>
<evidence type="ECO:0000313" key="14">
    <source>
        <dbReference type="EMBL" id="OKP00595.1"/>
    </source>
</evidence>
<evidence type="ECO:0000256" key="2">
    <source>
        <dbReference type="ARBA" id="ARBA00005194"/>
    </source>
</evidence>
<comment type="similarity">
    <text evidence="3 13">Belongs to the very long-chain fatty acids dehydratase HACD family.</text>
</comment>
<keyword evidence="8 13" id="KW-1133">Transmembrane helix</keyword>
<proteinExistence type="inferred from homology"/>
<evidence type="ECO:0000256" key="6">
    <source>
        <dbReference type="ARBA" id="ARBA00022692"/>
    </source>
</evidence>
<dbReference type="GO" id="GO:0005789">
    <property type="term" value="C:endoplasmic reticulum membrane"/>
    <property type="evidence" value="ECO:0007669"/>
    <property type="project" value="UniProtKB-SubCell"/>
</dbReference>
<keyword evidence="12 13" id="KW-0456">Lyase</keyword>
<dbReference type="GO" id="GO:0042761">
    <property type="term" value="P:very long-chain fatty acid biosynthetic process"/>
    <property type="evidence" value="ECO:0007669"/>
    <property type="project" value="TreeGrafter"/>
</dbReference>
<dbReference type="STRING" id="1316194.A0A1Q5TK43"/>
<dbReference type="GO" id="GO:0030148">
    <property type="term" value="P:sphingolipid biosynthetic process"/>
    <property type="evidence" value="ECO:0007669"/>
    <property type="project" value="TreeGrafter"/>
</dbReference>
<evidence type="ECO:0000256" key="8">
    <source>
        <dbReference type="ARBA" id="ARBA00022989"/>
    </source>
</evidence>
<comment type="function">
    <text evidence="13">Catalyzes the third of the four reactions of the long-chain fatty acids elongation cycle. This endoplasmic reticulum-bound enzymatic process, allows the addition of two carbons to the chain of long- and very long-chain fatty acids/VLCFAs per cycle. This enzyme catalyzes the dehydration of the 3-hydroxyacyl-CoA intermediate into trans-2,3-enoyl-CoA, within each cycle of fatty acid elongation. Thereby, it participates to the production of VLCFAs of different chain lengths that are involved in multiple biological processes as precursors of membrane lipids and lipid mediators.</text>
</comment>
<evidence type="ECO:0000256" key="5">
    <source>
        <dbReference type="ARBA" id="ARBA00022516"/>
    </source>
</evidence>
<name>A0A1Q5TK43_9EURO</name>
<dbReference type="GO" id="GO:0030497">
    <property type="term" value="P:fatty acid elongation"/>
    <property type="evidence" value="ECO:0007669"/>
    <property type="project" value="TreeGrafter"/>
</dbReference>
<dbReference type="InterPro" id="IPR048508">
    <property type="entry name" value="LDL"/>
</dbReference>
<dbReference type="AlphaFoldDB" id="A0A1Q5TK43"/>
<dbReference type="GO" id="GO:0102158">
    <property type="term" value="F:very-long-chain (3R)-3-hydroxyacyl-CoA dehydratase activity"/>
    <property type="evidence" value="ECO:0007669"/>
    <property type="project" value="UniProtKB-EC"/>
</dbReference>
<comment type="caution">
    <text evidence="14">The sequence shown here is derived from an EMBL/GenBank/DDBJ whole genome shotgun (WGS) entry which is preliminary data.</text>
</comment>
<feature type="transmembrane region" description="Helical" evidence="13">
    <location>
        <begin position="21"/>
        <end position="44"/>
    </location>
</feature>
<gene>
    <name evidence="14" type="ORF">PENSUB_7740</name>
</gene>
<comment type="catalytic activity">
    <reaction evidence="13">
        <text>a very-long-chain (3R)-3-hydroxyacyl-CoA = a very-long-chain (2E)-enoyl-CoA + H2O</text>
        <dbReference type="Rhea" id="RHEA:45812"/>
        <dbReference type="ChEBI" id="CHEBI:15377"/>
        <dbReference type="ChEBI" id="CHEBI:83728"/>
        <dbReference type="ChEBI" id="CHEBI:85440"/>
        <dbReference type="EC" id="4.2.1.134"/>
    </reaction>
</comment>
<comment type="pathway">
    <text evidence="2 13">Lipid metabolism; fatty acid biosynthesis.</text>
</comment>
<dbReference type="Proteomes" id="UP000186955">
    <property type="component" value="Unassembled WGS sequence"/>
</dbReference>
<dbReference type="EMBL" id="MNBE01000645">
    <property type="protein sequence ID" value="OKP00595.1"/>
    <property type="molecule type" value="Genomic_DNA"/>
</dbReference>
<evidence type="ECO:0000313" key="15">
    <source>
        <dbReference type="Proteomes" id="UP000186955"/>
    </source>
</evidence>
<protein>
    <recommendedName>
        <fullName evidence="4 13">Very-long-chain (3R)-3-hydroxyacyl-CoA dehydratase</fullName>
        <ecNumber evidence="4 13">4.2.1.134</ecNumber>
    </recommendedName>
</protein>
<dbReference type="Pfam" id="PF04387">
    <property type="entry name" value="PTPLA"/>
    <property type="match status" value="1"/>
</dbReference>
<keyword evidence="9 13" id="KW-0443">Lipid metabolism</keyword>
<keyword evidence="7 13" id="KW-0276">Fatty acid metabolism</keyword>
<dbReference type="EC" id="4.2.1.134" evidence="4 13"/>
<sequence length="235" mass="25779">MSANHRAQSHTSPYGLKRIYLLIYNTVCAALWLQILVTVILTLVSSPDVSDVYTSVEPWTRFTQTLAVAEIIHAACVFARSTQVWAVNHAFPEMTSTSRAYGAMLLAWSTADVIRYSYFATMLAGLENSTVLKWLSLRVSNPNVLDIYGAGSSLVAHELTAQRGAKTCLNDNDLLTARSPYYGQNGWGGTITGSNIPTQQLCWDSTLDIINQCLGHKNGGSYSQNGWNVSTDFCP</sequence>
<evidence type="ECO:0000256" key="1">
    <source>
        <dbReference type="ARBA" id="ARBA00004141"/>
    </source>
</evidence>
<evidence type="ECO:0000256" key="3">
    <source>
        <dbReference type="ARBA" id="ARBA00007811"/>
    </source>
</evidence>
<evidence type="ECO:0000256" key="7">
    <source>
        <dbReference type="ARBA" id="ARBA00022832"/>
    </source>
</evidence>
<keyword evidence="5 13" id="KW-0444">Lipid biosynthesis</keyword>
<keyword evidence="6 13" id="KW-0812">Transmembrane</keyword>
<keyword evidence="15" id="KW-1185">Reference proteome</keyword>
<accession>A0A1Q5TK43</accession>
<organism evidence="14 15">
    <name type="scientific">Penicillium subrubescens</name>
    <dbReference type="NCBI Taxonomy" id="1316194"/>
    <lineage>
        <taxon>Eukaryota</taxon>
        <taxon>Fungi</taxon>
        <taxon>Dikarya</taxon>
        <taxon>Ascomycota</taxon>
        <taxon>Pezizomycotina</taxon>
        <taxon>Eurotiomycetes</taxon>
        <taxon>Eurotiomycetidae</taxon>
        <taxon>Eurotiales</taxon>
        <taxon>Aspergillaceae</taxon>
        <taxon>Penicillium</taxon>
    </lineage>
</organism>
<evidence type="ECO:0000256" key="4">
    <source>
        <dbReference type="ARBA" id="ARBA00013122"/>
    </source>
</evidence>
<evidence type="ECO:0000256" key="13">
    <source>
        <dbReference type="RuleBase" id="RU363109"/>
    </source>
</evidence>
<evidence type="ECO:0000256" key="10">
    <source>
        <dbReference type="ARBA" id="ARBA00023136"/>
    </source>
</evidence>
<dbReference type="InterPro" id="IPR007482">
    <property type="entry name" value="Tyr_Pase-like_PTPLA"/>
</dbReference>
<keyword evidence="10 13" id="KW-0472">Membrane</keyword>
<dbReference type="PANTHER" id="PTHR11035:SF24">
    <property type="entry name" value="VERY-LONG-CHAIN (3R)-3-HYDROXYACYL-COA DEHYDRATASE"/>
    <property type="match status" value="1"/>
</dbReference>
<comment type="caution">
    <text evidence="13">Lacks conserved residue(s) required for the propagation of feature annotation.</text>
</comment>
<evidence type="ECO:0000256" key="11">
    <source>
        <dbReference type="ARBA" id="ARBA00023160"/>
    </source>
</evidence>